<accession>A0A1Z1M8T6</accession>
<keyword evidence="1" id="KW-1133">Transmembrane helix</keyword>
<protein>
    <submittedName>
        <fullName evidence="2">Uncharacterized protein</fullName>
    </submittedName>
</protein>
<geneLocation type="chloroplast" evidence="2"/>
<gene>
    <name evidence="2" type="primary">orf48</name>
</gene>
<proteinExistence type="predicted"/>
<keyword evidence="1" id="KW-0472">Membrane</keyword>
<keyword evidence="1" id="KW-0812">Transmembrane</keyword>
<name>A0A1Z1M8T6_9FLOR</name>
<keyword evidence="2" id="KW-0150">Chloroplast</keyword>
<dbReference type="AlphaFoldDB" id="A0A1Z1M8T6"/>
<dbReference type="EMBL" id="MF101423">
    <property type="protein sequence ID" value="ARW62396.1"/>
    <property type="molecule type" value="Genomic_DNA"/>
</dbReference>
<keyword evidence="2" id="KW-0934">Plastid</keyword>
<dbReference type="RefSeq" id="YP_009393834.1">
    <property type="nucleotide sequence ID" value="NC_035270.1"/>
</dbReference>
<dbReference type="GeneID" id="33355597"/>
<evidence type="ECO:0000256" key="1">
    <source>
        <dbReference type="SAM" id="Phobius"/>
    </source>
</evidence>
<reference evidence="2" key="1">
    <citation type="journal article" date="2017" name="J. Phycol.">
        <title>Analysis of chloroplast genomes and a supermatrix inform reclassification of the Rhodomelaceae (Rhodophyta).</title>
        <authorList>
            <person name="Diaz-Tapia P."/>
            <person name="Maggs C.A."/>
            <person name="West J.A."/>
            <person name="Verbruggen H."/>
        </authorList>
    </citation>
    <scope>NUCLEOTIDE SEQUENCE</scope>
    <source>
        <strain evidence="2">PD0863</strain>
    </source>
</reference>
<organism evidence="2">
    <name type="scientific">Polysiphonia sertularioides</name>
    <dbReference type="NCBI Taxonomy" id="945028"/>
    <lineage>
        <taxon>Eukaryota</taxon>
        <taxon>Rhodophyta</taxon>
        <taxon>Florideophyceae</taxon>
        <taxon>Rhodymeniophycidae</taxon>
        <taxon>Ceramiales</taxon>
        <taxon>Rhodomelaceae</taxon>
        <taxon>Polysiphonioideae</taxon>
        <taxon>Polysiphonia</taxon>
    </lineage>
</organism>
<sequence length="48" mass="5782">MLGKTLSELESSSNLFINYMYSFGFLLFYIVYRILNNMILTKTMYFYS</sequence>
<feature type="transmembrane region" description="Helical" evidence="1">
    <location>
        <begin position="16"/>
        <end position="35"/>
    </location>
</feature>
<evidence type="ECO:0000313" key="2">
    <source>
        <dbReference type="EMBL" id="ARW62396.1"/>
    </source>
</evidence>